<comment type="similarity">
    <text evidence="1 5">Belongs to the DNA glycosylase MPG family.</text>
</comment>
<gene>
    <name evidence="6" type="ORF">RPIT_01985</name>
</gene>
<dbReference type="EC" id="3.2.2.-" evidence="5"/>
<keyword evidence="3 5" id="KW-0378">Hydrolase</keyword>
<dbReference type="SUPFAM" id="SSF50486">
    <property type="entry name" value="FMT C-terminal domain-like"/>
    <property type="match status" value="1"/>
</dbReference>
<evidence type="ECO:0000256" key="3">
    <source>
        <dbReference type="ARBA" id="ARBA00022801"/>
    </source>
</evidence>
<evidence type="ECO:0000256" key="1">
    <source>
        <dbReference type="ARBA" id="ARBA00009232"/>
    </source>
</evidence>
<dbReference type="AlphaFoldDB" id="A0A1Q2CIS4"/>
<dbReference type="Gene3D" id="3.10.300.10">
    <property type="entry name" value="Methylpurine-DNA glycosylase (MPG)"/>
    <property type="match status" value="1"/>
</dbReference>
<organism evidence="6 7">
    <name type="scientific">Tessaracoccus flavus</name>
    <dbReference type="NCBI Taxonomy" id="1610493"/>
    <lineage>
        <taxon>Bacteria</taxon>
        <taxon>Bacillati</taxon>
        <taxon>Actinomycetota</taxon>
        <taxon>Actinomycetes</taxon>
        <taxon>Propionibacteriales</taxon>
        <taxon>Propionibacteriaceae</taxon>
        <taxon>Tessaracoccus</taxon>
    </lineage>
</organism>
<dbReference type="Pfam" id="PF02245">
    <property type="entry name" value="Pur_DNA_glyco"/>
    <property type="match status" value="1"/>
</dbReference>
<dbReference type="STRING" id="1610493.RPIT_01985"/>
<dbReference type="GO" id="GO:0003677">
    <property type="term" value="F:DNA binding"/>
    <property type="evidence" value="ECO:0007669"/>
    <property type="project" value="InterPro"/>
</dbReference>
<evidence type="ECO:0000313" key="7">
    <source>
        <dbReference type="Proteomes" id="UP000188324"/>
    </source>
</evidence>
<protein>
    <recommendedName>
        <fullName evidence="5">Putative 3-methyladenine DNA glycosylase</fullName>
        <ecNumber evidence="5">3.2.2.-</ecNumber>
    </recommendedName>
</protein>
<dbReference type="GO" id="GO:0006284">
    <property type="term" value="P:base-excision repair"/>
    <property type="evidence" value="ECO:0007669"/>
    <property type="project" value="InterPro"/>
</dbReference>
<evidence type="ECO:0000313" key="6">
    <source>
        <dbReference type="EMBL" id="AQP45973.1"/>
    </source>
</evidence>
<proteinExistence type="inferred from homology"/>
<dbReference type="InterPro" id="IPR011034">
    <property type="entry name" value="Formyl_transferase-like_C_sf"/>
</dbReference>
<sequence length="191" mass="19844">MQALDSVAKEARALLGGHLTVDRDPGPVTLRITEVEAYAGPHDPASHAYRGPSARNQAMFGPAGHAYVYRHMGLHTCFNAVVGPPGTPTGLLIRAGEVIDGADIARARRSERGVTRTDLDLASGPARLTVALGITLDDNGAALDGSSGITLLPRSGPAPTIVSGPRIGVGAARDFPLRFSIADDPTVSRPR</sequence>
<dbReference type="PANTHER" id="PTHR10429:SF0">
    <property type="entry name" value="DNA-3-METHYLADENINE GLYCOSYLASE"/>
    <property type="match status" value="1"/>
</dbReference>
<dbReference type="InterPro" id="IPR003180">
    <property type="entry name" value="MPG"/>
</dbReference>
<evidence type="ECO:0000256" key="4">
    <source>
        <dbReference type="ARBA" id="ARBA00023204"/>
    </source>
</evidence>
<dbReference type="Proteomes" id="UP000188324">
    <property type="component" value="Chromosome"/>
</dbReference>
<reference evidence="6 7" key="1">
    <citation type="journal article" date="2016" name="Int. J. Syst. Evol. Microbiol.">
        <title>Tessaracoccus flavus sp. nov., isolated from the drainage system of a lindane-producing factory.</title>
        <authorList>
            <person name="Kumari R."/>
            <person name="Singh P."/>
            <person name="Schumann P."/>
            <person name="Lal R."/>
        </authorList>
    </citation>
    <scope>NUCLEOTIDE SEQUENCE [LARGE SCALE GENOMIC DNA]</scope>
    <source>
        <strain evidence="6 7">RP1T</strain>
    </source>
</reference>
<dbReference type="PANTHER" id="PTHR10429">
    <property type="entry name" value="DNA-3-METHYLADENINE GLYCOSYLASE"/>
    <property type="match status" value="1"/>
</dbReference>
<dbReference type="HAMAP" id="MF_00527">
    <property type="entry name" value="3MGH"/>
    <property type="match status" value="1"/>
</dbReference>
<dbReference type="GO" id="GO:0003905">
    <property type="term" value="F:alkylbase DNA N-glycosylase activity"/>
    <property type="evidence" value="ECO:0007669"/>
    <property type="project" value="InterPro"/>
</dbReference>
<dbReference type="CDD" id="cd00540">
    <property type="entry name" value="AAG"/>
    <property type="match status" value="1"/>
</dbReference>
<accession>A0A1Q2CIS4</accession>
<dbReference type="KEGG" id="tfl:RPIT_01985"/>
<dbReference type="EMBL" id="CP019605">
    <property type="protein sequence ID" value="AQP45973.1"/>
    <property type="molecule type" value="Genomic_DNA"/>
</dbReference>
<keyword evidence="4 5" id="KW-0234">DNA repair</keyword>
<evidence type="ECO:0000256" key="2">
    <source>
        <dbReference type="ARBA" id="ARBA00022763"/>
    </source>
</evidence>
<keyword evidence="7" id="KW-1185">Reference proteome</keyword>
<name>A0A1Q2CIS4_9ACTN</name>
<dbReference type="InterPro" id="IPR036995">
    <property type="entry name" value="MPG_sf"/>
</dbReference>
<dbReference type="NCBIfam" id="TIGR00567">
    <property type="entry name" value="3mg"/>
    <property type="match status" value="1"/>
</dbReference>
<evidence type="ECO:0000256" key="5">
    <source>
        <dbReference type="HAMAP-Rule" id="MF_00527"/>
    </source>
</evidence>
<dbReference type="NCBIfam" id="NF002003">
    <property type="entry name" value="PRK00802.1-3"/>
    <property type="match status" value="1"/>
</dbReference>
<keyword evidence="2 5" id="KW-0227">DNA damage</keyword>